<name>A0A4S4L6W4_9AGAM</name>
<accession>A0A4S4L6W4</accession>
<dbReference type="PANTHER" id="PTHR28027">
    <property type="entry name" value="TRANSCRIPTIONAL REGULATOR MIT1"/>
    <property type="match status" value="1"/>
</dbReference>
<proteinExistence type="predicted"/>
<comment type="caution">
    <text evidence="2">The sequence shown here is derived from an EMBL/GenBank/DDBJ whole genome shotgun (WGS) entry which is preliminary data.</text>
</comment>
<feature type="compositionally biased region" description="Low complexity" evidence="1">
    <location>
        <begin position="344"/>
        <end position="356"/>
    </location>
</feature>
<gene>
    <name evidence="2" type="ORF">EW145_g4008</name>
</gene>
<dbReference type="PANTHER" id="PTHR28027:SF1">
    <property type="entry name" value="CAMP INDEPENDENT REGULATORY PROTEIN (AFU_ORTHOLOGUE AFUA_3G09640)"/>
    <property type="match status" value="1"/>
</dbReference>
<feature type="region of interest" description="Disordered" evidence="1">
    <location>
        <begin position="216"/>
        <end position="358"/>
    </location>
</feature>
<evidence type="ECO:0000313" key="3">
    <source>
        <dbReference type="Proteomes" id="UP000308199"/>
    </source>
</evidence>
<feature type="compositionally biased region" description="Polar residues" evidence="1">
    <location>
        <begin position="281"/>
        <end position="291"/>
    </location>
</feature>
<dbReference type="OrthoDB" id="5572844at2759"/>
<evidence type="ECO:0000313" key="2">
    <source>
        <dbReference type="EMBL" id="THH06548.1"/>
    </source>
</evidence>
<dbReference type="InterPro" id="IPR018608">
    <property type="entry name" value="Gti1/Pac2"/>
</dbReference>
<evidence type="ECO:0000256" key="1">
    <source>
        <dbReference type="SAM" id="MobiDB-lite"/>
    </source>
</evidence>
<evidence type="ECO:0008006" key="4">
    <source>
        <dbReference type="Google" id="ProtNLM"/>
    </source>
</evidence>
<keyword evidence="3" id="KW-1185">Reference proteome</keyword>
<dbReference type="AlphaFoldDB" id="A0A4S4L6W4"/>
<dbReference type="Proteomes" id="UP000308199">
    <property type="component" value="Unassembled WGS sequence"/>
</dbReference>
<dbReference type="GO" id="GO:0003677">
    <property type="term" value="F:DNA binding"/>
    <property type="evidence" value="ECO:0007669"/>
    <property type="project" value="TreeGrafter"/>
</dbReference>
<feature type="compositionally biased region" description="Low complexity" evidence="1">
    <location>
        <begin position="248"/>
        <end position="267"/>
    </location>
</feature>
<dbReference type="Pfam" id="PF09729">
    <property type="entry name" value="Gti1_Pac2"/>
    <property type="match status" value="1"/>
</dbReference>
<protein>
    <recommendedName>
        <fullName evidence="4">cAMP-independent regulatory protein pac2</fullName>
    </recommendedName>
</protein>
<feature type="compositionally biased region" description="Polar residues" evidence="1">
    <location>
        <begin position="320"/>
        <end position="336"/>
    </location>
</feature>
<reference evidence="2 3" key="1">
    <citation type="submission" date="2019-02" db="EMBL/GenBank/DDBJ databases">
        <title>Genome sequencing of the rare red list fungi Phellinidium pouzarii.</title>
        <authorList>
            <person name="Buettner E."/>
            <person name="Kellner H."/>
        </authorList>
    </citation>
    <scope>NUCLEOTIDE SEQUENCE [LARGE SCALE GENOMIC DNA]</scope>
    <source>
        <strain evidence="2 3">DSM 108285</strain>
    </source>
</reference>
<organism evidence="2 3">
    <name type="scientific">Phellinidium pouzarii</name>
    <dbReference type="NCBI Taxonomy" id="167371"/>
    <lineage>
        <taxon>Eukaryota</taxon>
        <taxon>Fungi</taxon>
        <taxon>Dikarya</taxon>
        <taxon>Basidiomycota</taxon>
        <taxon>Agaricomycotina</taxon>
        <taxon>Agaricomycetes</taxon>
        <taxon>Hymenochaetales</taxon>
        <taxon>Hymenochaetaceae</taxon>
        <taxon>Phellinidium</taxon>
    </lineage>
</organism>
<sequence length="413" mass="46136">MRPSQRPTATGIRVRSTRDANVLFHAVTCGILPMVSRRLDAADRAALRPGCVYVWEERSPASDATGAGMERFTEGRHWHPSRVRDVSGLISARFRRCCKVKFHPSYFPSLLRLADLQDFLLYVEKDWDTNEAQAADRNRMLRRHRESYPSTSYPVQPLRRQPLVKQTYSAWVNNGTNLKKWHMNAYYTEDSLEELRTVDEIPVLASLHVPHECYQRARSSTVGGSKKIERSPRDVYPGEIPRSRAPRRNSSASQSSLSDRDQQQALSPLSTHPRYAPFPPTHTSTAVSTSLPRLHAHSPSHVSLPRTADGLQMSFPPSFVPSQGPSVSDMYRSSINFPPPSPTPSAGSSSLLSPAGDEMADPRLLPIVSAVPGPVSHTPDTRSLVPLECLRGGHSILRREPADDEILRSFRPL</sequence>
<dbReference type="EMBL" id="SGPK01000189">
    <property type="protein sequence ID" value="THH06548.1"/>
    <property type="molecule type" value="Genomic_DNA"/>
</dbReference>